<dbReference type="InterPro" id="IPR032508">
    <property type="entry name" value="FecR_C"/>
</dbReference>
<dbReference type="EMBL" id="JAZDQT010000001">
    <property type="protein sequence ID" value="MEE1944753.1"/>
    <property type="molecule type" value="Genomic_DNA"/>
</dbReference>
<dbReference type="Gene3D" id="2.60.120.1440">
    <property type="match status" value="1"/>
</dbReference>
<dbReference type="Pfam" id="PF04773">
    <property type="entry name" value="FecR"/>
    <property type="match status" value="1"/>
</dbReference>
<keyword evidence="1" id="KW-0472">Membrane</keyword>
<dbReference type="Pfam" id="PF16344">
    <property type="entry name" value="FecR_C"/>
    <property type="match status" value="1"/>
</dbReference>
<evidence type="ECO:0000313" key="4">
    <source>
        <dbReference type="EMBL" id="MEE1944753.1"/>
    </source>
</evidence>
<sequence length="319" mass="35580">MTWNATITDDLLVKYLLDEATVAEWEEVEQWLAADARNQKYLDDFKLIIQKSQMPAANDEKDDAALARLHARMEREKAEVPARPLFTRTRAIAAVLMIAVGSWLAYTLLSQNKPISLQSEANVLTQNLPDGSTVILNKHSSFTYPAKFNGDTRTVKLNGEAFFEVAANQQKPFIIEANGVTVQVVGTSFNVKSSQGQTQVIVETGVVKVSKLDKSITLLPGEKVDVASNSDVLAKETNRGKLYNYYYSSELICDKTPLHELVQVLNQKFDTNIVISNPKLEDLPISTTFNNDSLNEILTVIHETFKVGVEYKGNQILLK</sequence>
<feature type="domain" description="FecR protein" evidence="2">
    <location>
        <begin position="127"/>
        <end position="208"/>
    </location>
</feature>
<gene>
    <name evidence="4" type="ORF">VRU48_06525</name>
</gene>
<dbReference type="Proteomes" id="UP001336835">
    <property type="component" value="Unassembled WGS sequence"/>
</dbReference>
<proteinExistence type="predicted"/>
<protein>
    <submittedName>
        <fullName evidence="4">FecR domain-containing protein</fullName>
    </submittedName>
</protein>
<dbReference type="PANTHER" id="PTHR30273">
    <property type="entry name" value="PERIPLASMIC SIGNAL SENSOR AND SIGMA FACTOR ACTIVATOR FECR-RELATED"/>
    <property type="match status" value="1"/>
</dbReference>
<evidence type="ECO:0000256" key="1">
    <source>
        <dbReference type="SAM" id="Phobius"/>
    </source>
</evidence>
<feature type="transmembrane region" description="Helical" evidence="1">
    <location>
        <begin position="91"/>
        <end position="109"/>
    </location>
</feature>
<organism evidence="4 5">
    <name type="scientific">Pedobacter albus</name>
    <dbReference type="NCBI Taxonomy" id="3113905"/>
    <lineage>
        <taxon>Bacteria</taxon>
        <taxon>Pseudomonadati</taxon>
        <taxon>Bacteroidota</taxon>
        <taxon>Sphingobacteriia</taxon>
        <taxon>Sphingobacteriales</taxon>
        <taxon>Sphingobacteriaceae</taxon>
        <taxon>Pedobacter</taxon>
    </lineage>
</organism>
<accession>A0ABU7I5N9</accession>
<evidence type="ECO:0000313" key="5">
    <source>
        <dbReference type="Proteomes" id="UP001336835"/>
    </source>
</evidence>
<feature type="domain" description="Protein FecR C-terminal" evidence="3">
    <location>
        <begin position="251"/>
        <end position="317"/>
    </location>
</feature>
<dbReference type="PIRSF" id="PIRSF018266">
    <property type="entry name" value="FecR"/>
    <property type="match status" value="1"/>
</dbReference>
<dbReference type="InterPro" id="IPR012373">
    <property type="entry name" value="Ferrdict_sens_TM"/>
</dbReference>
<dbReference type="RefSeq" id="WP_330107113.1">
    <property type="nucleotide sequence ID" value="NZ_JAZDQT010000001.1"/>
</dbReference>
<keyword evidence="1" id="KW-1133">Transmembrane helix</keyword>
<dbReference type="PANTHER" id="PTHR30273:SF2">
    <property type="entry name" value="PROTEIN FECR"/>
    <property type="match status" value="1"/>
</dbReference>
<name>A0ABU7I5N9_9SPHI</name>
<evidence type="ECO:0000259" key="2">
    <source>
        <dbReference type="Pfam" id="PF04773"/>
    </source>
</evidence>
<keyword evidence="5" id="KW-1185">Reference proteome</keyword>
<evidence type="ECO:0000259" key="3">
    <source>
        <dbReference type="Pfam" id="PF16344"/>
    </source>
</evidence>
<dbReference type="InterPro" id="IPR006860">
    <property type="entry name" value="FecR"/>
</dbReference>
<dbReference type="Gene3D" id="3.55.50.30">
    <property type="match status" value="1"/>
</dbReference>
<reference evidence="4 5" key="1">
    <citation type="submission" date="2024-01" db="EMBL/GenBank/DDBJ databases">
        <title>Pedobacter sp. nov., isolated from fresh soil.</title>
        <authorList>
            <person name="Le N.T.T."/>
        </authorList>
    </citation>
    <scope>NUCLEOTIDE SEQUENCE [LARGE SCALE GENOMIC DNA]</scope>
    <source>
        <strain evidence="4 5">KR3-3</strain>
    </source>
</reference>
<comment type="caution">
    <text evidence="4">The sequence shown here is derived from an EMBL/GenBank/DDBJ whole genome shotgun (WGS) entry which is preliminary data.</text>
</comment>
<keyword evidence="1" id="KW-0812">Transmembrane</keyword>